<feature type="compositionally biased region" description="Basic and acidic residues" evidence="1">
    <location>
        <begin position="192"/>
        <end position="201"/>
    </location>
</feature>
<accession>A0A9Q9DR68</accession>
<proteinExistence type="predicted"/>
<dbReference type="AlphaFoldDB" id="A0A9Q9DR68"/>
<name>A0A9Q9DR68_CURCL</name>
<evidence type="ECO:0000256" key="1">
    <source>
        <dbReference type="SAM" id="MobiDB-lite"/>
    </source>
</evidence>
<protein>
    <submittedName>
        <fullName evidence="2">Uncharacterized protein</fullName>
    </submittedName>
</protein>
<evidence type="ECO:0000313" key="2">
    <source>
        <dbReference type="EMBL" id="USP76327.1"/>
    </source>
</evidence>
<sequence>MANVDIARSSVPTVASFQLPSSLAHQQPLIISHALSVVETCSLLFQLYDLTYQSLCHIQASSAMSSRSSLSSSPPNSGVPHNIRQRAPPQPDPEPAAPPQRQTSRYNLRSRPSEPTFVSAPNKPTPQPEPHPAPPVIILSNEQPQPRLPQQPGQPHPSNPATPLPQTPTPQPSTPHNPLKRTHSTMGSKVSKVRERAHDGKLQPSQEQLDKEQMKEPSNYYTHRSKSMRRKAGKSGDAGGSGATAGAGSGGL</sequence>
<dbReference type="VEuPathDB" id="FungiDB:yc1106_03601"/>
<keyword evidence="3" id="KW-1185">Reference proteome</keyword>
<feature type="compositionally biased region" description="Basic residues" evidence="1">
    <location>
        <begin position="223"/>
        <end position="233"/>
    </location>
</feature>
<reference evidence="2" key="1">
    <citation type="submission" date="2021-12" db="EMBL/GenBank/DDBJ databases">
        <title>Curvularia clavata genome.</title>
        <authorList>
            <person name="Cao Y."/>
        </authorList>
    </citation>
    <scope>NUCLEOTIDE SEQUENCE</scope>
    <source>
        <strain evidence="2">Yc1106</strain>
    </source>
</reference>
<feature type="compositionally biased region" description="Pro residues" evidence="1">
    <location>
        <begin position="146"/>
        <end position="175"/>
    </location>
</feature>
<feature type="region of interest" description="Disordered" evidence="1">
    <location>
        <begin position="66"/>
        <end position="252"/>
    </location>
</feature>
<feature type="compositionally biased region" description="Gly residues" evidence="1">
    <location>
        <begin position="236"/>
        <end position="252"/>
    </location>
</feature>
<feature type="compositionally biased region" description="Pro residues" evidence="1">
    <location>
        <begin position="88"/>
        <end position="98"/>
    </location>
</feature>
<gene>
    <name evidence="2" type="ORF">yc1106_03601</name>
</gene>
<evidence type="ECO:0000313" key="3">
    <source>
        <dbReference type="Proteomes" id="UP001056012"/>
    </source>
</evidence>
<organism evidence="2 3">
    <name type="scientific">Curvularia clavata</name>
    <dbReference type="NCBI Taxonomy" id="95742"/>
    <lineage>
        <taxon>Eukaryota</taxon>
        <taxon>Fungi</taxon>
        <taxon>Dikarya</taxon>
        <taxon>Ascomycota</taxon>
        <taxon>Pezizomycotina</taxon>
        <taxon>Dothideomycetes</taxon>
        <taxon>Pleosporomycetidae</taxon>
        <taxon>Pleosporales</taxon>
        <taxon>Pleosporineae</taxon>
        <taxon>Pleosporaceae</taxon>
        <taxon>Curvularia</taxon>
    </lineage>
</organism>
<feature type="compositionally biased region" description="Pro residues" evidence="1">
    <location>
        <begin position="123"/>
        <end position="135"/>
    </location>
</feature>
<dbReference type="Proteomes" id="UP001056012">
    <property type="component" value="Chromosome 2"/>
</dbReference>
<dbReference type="EMBL" id="CP089275">
    <property type="protein sequence ID" value="USP76327.1"/>
    <property type="molecule type" value="Genomic_DNA"/>
</dbReference>
<dbReference type="OrthoDB" id="3788029at2759"/>
<feature type="compositionally biased region" description="Low complexity" evidence="1">
    <location>
        <begin position="66"/>
        <end position="76"/>
    </location>
</feature>